<keyword evidence="1" id="KW-1133">Transmembrane helix</keyword>
<sequence>MIIKALKKTFAYKKSWLVFAVAIFLVFMMLVMIPVATTPGNDFLFQLHVLKWYGVALVIFLSISNGLLITMQIEIRKQTKQAHSLKHKAAETTTVFGLIVGALASTIACAACYSSVLALFGLGATAFLVEHRLWISLITILITLYALYYSTKRLNNECATCRIDALADSL</sequence>
<evidence type="ECO:0000256" key="1">
    <source>
        <dbReference type="SAM" id="Phobius"/>
    </source>
</evidence>
<feature type="transmembrane region" description="Helical" evidence="1">
    <location>
        <begin position="133"/>
        <end position="150"/>
    </location>
</feature>
<feature type="transmembrane region" description="Helical" evidence="1">
    <location>
        <begin position="16"/>
        <end position="37"/>
    </location>
</feature>
<dbReference type="Proteomes" id="UP000230251">
    <property type="component" value="Unassembled WGS sequence"/>
</dbReference>
<evidence type="ECO:0000313" key="2">
    <source>
        <dbReference type="EMBL" id="PJC24838.1"/>
    </source>
</evidence>
<keyword evidence="1" id="KW-0472">Membrane</keyword>
<feature type="transmembrane region" description="Helical" evidence="1">
    <location>
        <begin position="52"/>
        <end position="73"/>
    </location>
</feature>
<organism evidence="2 3">
    <name type="scientific">Candidatus Uhrbacteria bacterium CG_4_9_14_0_2_um_filter_41_50</name>
    <dbReference type="NCBI Taxonomy" id="1975031"/>
    <lineage>
        <taxon>Bacteria</taxon>
        <taxon>Candidatus Uhriibacteriota</taxon>
    </lineage>
</organism>
<name>A0A2M8EQ17_9BACT</name>
<comment type="caution">
    <text evidence="2">The sequence shown here is derived from an EMBL/GenBank/DDBJ whole genome shotgun (WGS) entry which is preliminary data.</text>
</comment>
<keyword evidence="1" id="KW-0812">Transmembrane</keyword>
<evidence type="ECO:0000313" key="3">
    <source>
        <dbReference type="Proteomes" id="UP000230251"/>
    </source>
</evidence>
<dbReference type="EMBL" id="PFSI01000014">
    <property type="protein sequence ID" value="PJC24838.1"/>
    <property type="molecule type" value="Genomic_DNA"/>
</dbReference>
<reference evidence="3" key="1">
    <citation type="submission" date="2017-09" db="EMBL/GenBank/DDBJ databases">
        <title>Depth-based differentiation of microbial function through sediment-hosted aquifers and enrichment of novel symbionts in the deep terrestrial subsurface.</title>
        <authorList>
            <person name="Probst A.J."/>
            <person name="Ladd B."/>
            <person name="Jarett J.K."/>
            <person name="Geller-Mcgrath D.E."/>
            <person name="Sieber C.M.K."/>
            <person name="Emerson J.B."/>
            <person name="Anantharaman K."/>
            <person name="Thomas B.C."/>
            <person name="Malmstrom R."/>
            <person name="Stieglmeier M."/>
            <person name="Klingl A."/>
            <person name="Woyke T."/>
            <person name="Ryan C.M."/>
            <person name="Banfield J.F."/>
        </authorList>
    </citation>
    <scope>NUCLEOTIDE SEQUENCE [LARGE SCALE GENOMIC DNA]</scope>
</reference>
<accession>A0A2M8EQ17</accession>
<protein>
    <submittedName>
        <fullName evidence="2">Uncharacterized protein</fullName>
    </submittedName>
</protein>
<feature type="transmembrane region" description="Helical" evidence="1">
    <location>
        <begin position="94"/>
        <end position="127"/>
    </location>
</feature>
<proteinExistence type="predicted"/>
<gene>
    <name evidence="2" type="ORF">CO057_00620</name>
</gene>
<dbReference type="AlphaFoldDB" id="A0A2M8EQ17"/>